<proteinExistence type="inferred from homology"/>
<dbReference type="GO" id="GO:0016020">
    <property type="term" value="C:membrane"/>
    <property type="evidence" value="ECO:0007669"/>
    <property type="project" value="UniProtKB-SubCell"/>
</dbReference>
<protein>
    <recommendedName>
        <fullName evidence="7 14">Dihydroorotate dehydrogenase (quinone)</fullName>
        <ecNumber evidence="6 14">1.3.5.2</ecNumber>
    </recommendedName>
</protein>
<dbReference type="EMBL" id="DRMN01000294">
    <property type="protein sequence ID" value="HFB55161.1"/>
    <property type="molecule type" value="Genomic_DNA"/>
</dbReference>
<keyword evidence="10" id="KW-0665">Pyrimidine biosynthesis</keyword>
<name>A0A7C3C996_9PROT</name>
<evidence type="ECO:0000256" key="7">
    <source>
        <dbReference type="ARBA" id="ARBA00018366"/>
    </source>
</evidence>
<keyword evidence="12" id="KW-0472">Membrane</keyword>
<comment type="caution">
    <text evidence="16">The sequence shown here is derived from an EMBL/GenBank/DDBJ whole genome shotgun (WGS) entry which is preliminary data.</text>
</comment>
<dbReference type="InterPro" id="IPR005720">
    <property type="entry name" value="Dihydroorotate_DH_cat"/>
</dbReference>
<keyword evidence="9" id="KW-0288">FMN</keyword>
<dbReference type="SUPFAM" id="SSF51395">
    <property type="entry name" value="FMN-linked oxidoreductases"/>
    <property type="match status" value="1"/>
</dbReference>
<comment type="catalytic activity">
    <reaction evidence="13">
        <text>(S)-dihydroorotate + a quinone = orotate + a quinol</text>
        <dbReference type="Rhea" id="RHEA:30187"/>
        <dbReference type="ChEBI" id="CHEBI:24646"/>
        <dbReference type="ChEBI" id="CHEBI:30839"/>
        <dbReference type="ChEBI" id="CHEBI:30864"/>
        <dbReference type="ChEBI" id="CHEBI:132124"/>
        <dbReference type="EC" id="1.3.5.2"/>
    </reaction>
</comment>
<evidence type="ECO:0000256" key="12">
    <source>
        <dbReference type="ARBA" id="ARBA00023136"/>
    </source>
</evidence>
<evidence type="ECO:0000259" key="15">
    <source>
        <dbReference type="Pfam" id="PF01180"/>
    </source>
</evidence>
<dbReference type="GO" id="GO:0106430">
    <property type="term" value="F:dihydroorotate dehydrogenase (quinone) activity"/>
    <property type="evidence" value="ECO:0007669"/>
    <property type="project" value="UniProtKB-EC"/>
</dbReference>
<dbReference type="CDD" id="cd04738">
    <property type="entry name" value="DHOD_2_like"/>
    <property type="match status" value="1"/>
</dbReference>
<dbReference type="NCBIfam" id="NF003645">
    <property type="entry name" value="PRK05286.1-2"/>
    <property type="match status" value="1"/>
</dbReference>
<comment type="subcellular location">
    <subcellularLocation>
        <location evidence="3">Membrane</location>
    </subcellularLocation>
</comment>
<comment type="cofactor">
    <cofactor evidence="1">
        <name>FMN</name>
        <dbReference type="ChEBI" id="CHEBI:58210"/>
    </cofactor>
</comment>
<dbReference type="InterPro" id="IPR005719">
    <property type="entry name" value="Dihydroorotate_DH_2"/>
</dbReference>
<evidence type="ECO:0000256" key="4">
    <source>
        <dbReference type="ARBA" id="ARBA00005161"/>
    </source>
</evidence>
<comment type="function">
    <text evidence="2">Catalyzes the conversion of dihydroorotate to orotate with quinone as electron acceptor.</text>
</comment>
<dbReference type="Pfam" id="PF01180">
    <property type="entry name" value="DHO_dh"/>
    <property type="match status" value="1"/>
</dbReference>
<dbReference type="InterPro" id="IPR013785">
    <property type="entry name" value="Aldolase_TIM"/>
</dbReference>
<dbReference type="PANTHER" id="PTHR48109:SF4">
    <property type="entry name" value="DIHYDROOROTATE DEHYDROGENASE (QUINONE), MITOCHONDRIAL"/>
    <property type="match status" value="1"/>
</dbReference>
<dbReference type="PROSITE" id="PS00912">
    <property type="entry name" value="DHODEHASE_2"/>
    <property type="match status" value="1"/>
</dbReference>
<evidence type="ECO:0000256" key="10">
    <source>
        <dbReference type="ARBA" id="ARBA00022975"/>
    </source>
</evidence>
<accession>A0A7C3C996</accession>
<evidence type="ECO:0000256" key="2">
    <source>
        <dbReference type="ARBA" id="ARBA00003125"/>
    </source>
</evidence>
<dbReference type="InterPro" id="IPR050074">
    <property type="entry name" value="DHO_dehydrogenase"/>
</dbReference>
<keyword evidence="8" id="KW-0285">Flavoprotein</keyword>
<keyword evidence="11 16" id="KW-0560">Oxidoreductase</keyword>
<evidence type="ECO:0000256" key="8">
    <source>
        <dbReference type="ARBA" id="ARBA00022630"/>
    </source>
</evidence>
<evidence type="ECO:0000256" key="11">
    <source>
        <dbReference type="ARBA" id="ARBA00023002"/>
    </source>
</evidence>
<feature type="domain" description="Dihydroorotate dehydrogenase catalytic" evidence="15">
    <location>
        <begin position="43"/>
        <end position="338"/>
    </location>
</feature>
<evidence type="ECO:0000256" key="1">
    <source>
        <dbReference type="ARBA" id="ARBA00001917"/>
    </source>
</evidence>
<gene>
    <name evidence="16" type="ORF">ENJ46_04480</name>
</gene>
<evidence type="ECO:0000256" key="3">
    <source>
        <dbReference type="ARBA" id="ARBA00004370"/>
    </source>
</evidence>
<evidence type="ECO:0000256" key="9">
    <source>
        <dbReference type="ARBA" id="ARBA00022643"/>
    </source>
</evidence>
<dbReference type="Gene3D" id="3.20.20.70">
    <property type="entry name" value="Aldolase class I"/>
    <property type="match status" value="1"/>
</dbReference>
<dbReference type="GO" id="GO:0006207">
    <property type="term" value="P:'de novo' pyrimidine nucleobase biosynthetic process"/>
    <property type="evidence" value="ECO:0007669"/>
    <property type="project" value="UniProtKB-UniRule"/>
</dbReference>
<sequence length="357" mass="38052">MTLFHKLGLYAVKALPPERAHRAALTVLKIGVGPKHDNHYEVLRTNLAGLDLPNPVGLAAGFDKDAEVPHAMLGAGFGFVECGSVTPRPQAGNPKPRLFRLTKDEAVINRMGFNNLGLDGFAARLQAAHARPISGMIGANLGANKDSTDRAADYILGLRTLWGLADYFTVNISSPNTPGLRDLQSGDALEDLLAKIAEERGRLTGDQASPPVFLKLAPDLDFAQIERIVLQARTYGMSGLIISNTTISRPKGLKSQYKDETGGLSGKPLFRLSTRILSEFYTAVEGSLPLIGVGGIANGGDAYLKIRAGASAVQLYSAMIYKGPSLAVQICEDICARLKADGFSHIDEAVGTLQGNM</sequence>
<dbReference type="EC" id="1.3.5.2" evidence="6 14"/>
<evidence type="ECO:0000256" key="13">
    <source>
        <dbReference type="ARBA" id="ARBA00048639"/>
    </source>
</evidence>
<dbReference type="NCBIfam" id="NF003652">
    <property type="entry name" value="PRK05286.2-5"/>
    <property type="match status" value="1"/>
</dbReference>
<dbReference type="Proteomes" id="UP000886042">
    <property type="component" value="Unassembled WGS sequence"/>
</dbReference>
<comment type="similarity">
    <text evidence="5">Belongs to the dihydroorotate dehydrogenase family. Type 2 subfamily.</text>
</comment>
<dbReference type="AlphaFoldDB" id="A0A7C3C996"/>
<comment type="pathway">
    <text evidence="4">Pyrimidine metabolism; UMP biosynthesis via de novo pathway; orotate from (S)-dihydroorotate (quinone route): step 1/1.</text>
</comment>
<dbReference type="PROSITE" id="PS00911">
    <property type="entry name" value="DHODEHASE_1"/>
    <property type="match status" value="1"/>
</dbReference>
<evidence type="ECO:0000256" key="6">
    <source>
        <dbReference type="ARBA" id="ARBA00012791"/>
    </source>
</evidence>
<organism evidence="16">
    <name type="scientific">Hellea balneolensis</name>
    <dbReference type="NCBI Taxonomy" id="287478"/>
    <lineage>
        <taxon>Bacteria</taxon>
        <taxon>Pseudomonadati</taxon>
        <taxon>Pseudomonadota</taxon>
        <taxon>Alphaproteobacteria</taxon>
        <taxon>Maricaulales</taxon>
        <taxon>Robiginitomaculaceae</taxon>
        <taxon>Hellea</taxon>
    </lineage>
</organism>
<evidence type="ECO:0000256" key="14">
    <source>
        <dbReference type="NCBIfam" id="TIGR01036"/>
    </source>
</evidence>
<evidence type="ECO:0000313" key="16">
    <source>
        <dbReference type="EMBL" id="HFB55161.1"/>
    </source>
</evidence>
<dbReference type="GO" id="GO:0005737">
    <property type="term" value="C:cytoplasm"/>
    <property type="evidence" value="ECO:0007669"/>
    <property type="project" value="InterPro"/>
</dbReference>
<dbReference type="NCBIfam" id="TIGR01036">
    <property type="entry name" value="pyrD_sub2"/>
    <property type="match status" value="1"/>
</dbReference>
<evidence type="ECO:0000256" key="5">
    <source>
        <dbReference type="ARBA" id="ARBA00005359"/>
    </source>
</evidence>
<reference evidence="16" key="1">
    <citation type="journal article" date="2020" name="mSystems">
        <title>Genome- and Community-Level Interaction Insights into Carbon Utilization and Element Cycling Functions of Hydrothermarchaeota in Hydrothermal Sediment.</title>
        <authorList>
            <person name="Zhou Z."/>
            <person name="Liu Y."/>
            <person name="Xu W."/>
            <person name="Pan J."/>
            <person name="Luo Z.H."/>
            <person name="Li M."/>
        </authorList>
    </citation>
    <scope>NUCLEOTIDE SEQUENCE [LARGE SCALE GENOMIC DNA]</scope>
    <source>
        <strain evidence="16">HyVt-489</strain>
    </source>
</reference>
<dbReference type="GO" id="GO:0044205">
    <property type="term" value="P:'de novo' UMP biosynthetic process"/>
    <property type="evidence" value="ECO:0007669"/>
    <property type="project" value="UniProtKB-UniPathway"/>
</dbReference>
<dbReference type="InterPro" id="IPR001295">
    <property type="entry name" value="Dihydroorotate_DH_CS"/>
</dbReference>
<dbReference type="PANTHER" id="PTHR48109">
    <property type="entry name" value="DIHYDROOROTATE DEHYDROGENASE (QUINONE), MITOCHONDRIAL-RELATED"/>
    <property type="match status" value="1"/>
</dbReference>
<dbReference type="UniPathway" id="UPA00070">
    <property type="reaction ID" value="UER00946"/>
</dbReference>